<accession>A0ABS2AJ98</accession>
<organism evidence="1 2">
    <name type="scientific">Paractinoplanes ovalisporus</name>
    <dbReference type="NCBI Taxonomy" id="2810368"/>
    <lineage>
        <taxon>Bacteria</taxon>
        <taxon>Bacillati</taxon>
        <taxon>Actinomycetota</taxon>
        <taxon>Actinomycetes</taxon>
        <taxon>Micromonosporales</taxon>
        <taxon>Micromonosporaceae</taxon>
        <taxon>Paractinoplanes</taxon>
    </lineage>
</organism>
<evidence type="ECO:0000313" key="2">
    <source>
        <dbReference type="Proteomes" id="UP000632138"/>
    </source>
</evidence>
<keyword evidence="2" id="KW-1185">Reference proteome</keyword>
<name>A0ABS2AJ98_9ACTN</name>
<dbReference type="RefSeq" id="WP_203379421.1">
    <property type="nucleotide sequence ID" value="NZ_JAENHP010000010.1"/>
</dbReference>
<gene>
    <name evidence="1" type="ORF">JIG36_28155</name>
</gene>
<dbReference type="EMBL" id="JAENHP010000010">
    <property type="protein sequence ID" value="MBM2619433.1"/>
    <property type="molecule type" value="Genomic_DNA"/>
</dbReference>
<dbReference type="Proteomes" id="UP000632138">
    <property type="component" value="Unassembled WGS sequence"/>
</dbReference>
<proteinExistence type="predicted"/>
<evidence type="ECO:0000313" key="1">
    <source>
        <dbReference type="EMBL" id="MBM2619433.1"/>
    </source>
</evidence>
<sequence length="62" mass="6626">MLTKTGWSTRELADRAAAGEDVGVWAVVFQGILELHNPAQIDVIKRMYALYPPPGSGGLVSA</sequence>
<comment type="caution">
    <text evidence="1">The sequence shown here is derived from an EMBL/GenBank/DDBJ whole genome shotgun (WGS) entry which is preliminary data.</text>
</comment>
<reference evidence="1 2" key="1">
    <citation type="submission" date="2021-01" db="EMBL/GenBank/DDBJ databases">
        <title>Actinoplanes sp. nov. LDG1-06 isolated from lichen.</title>
        <authorList>
            <person name="Saeng-In P."/>
            <person name="Phongsopitanun W."/>
            <person name="Kanchanasin P."/>
            <person name="Yuki M."/>
            <person name="Kudo T."/>
            <person name="Ohkuma M."/>
            <person name="Tanasupawat S."/>
        </authorList>
    </citation>
    <scope>NUCLEOTIDE SEQUENCE [LARGE SCALE GENOMIC DNA]</scope>
    <source>
        <strain evidence="1 2">LDG1-06</strain>
    </source>
</reference>
<protein>
    <submittedName>
        <fullName evidence="1">Uncharacterized protein</fullName>
    </submittedName>
</protein>